<dbReference type="InterPro" id="IPR027417">
    <property type="entry name" value="P-loop_NTPase"/>
</dbReference>
<proteinExistence type="predicted"/>
<dbReference type="GO" id="GO:0005634">
    <property type="term" value="C:nucleus"/>
    <property type="evidence" value="ECO:0007669"/>
    <property type="project" value="TreeGrafter"/>
</dbReference>
<evidence type="ECO:0008006" key="4">
    <source>
        <dbReference type="Google" id="ProtNLM"/>
    </source>
</evidence>
<dbReference type="SUPFAM" id="SSF48019">
    <property type="entry name" value="post-AAA+ oligomerization domain-like"/>
    <property type="match status" value="1"/>
</dbReference>
<feature type="compositionally biased region" description="Basic and acidic residues" evidence="1">
    <location>
        <begin position="196"/>
        <end position="216"/>
    </location>
</feature>
<organism evidence="2 3">
    <name type="scientific">Carpinus fangiana</name>
    <dbReference type="NCBI Taxonomy" id="176857"/>
    <lineage>
        <taxon>Eukaryota</taxon>
        <taxon>Viridiplantae</taxon>
        <taxon>Streptophyta</taxon>
        <taxon>Embryophyta</taxon>
        <taxon>Tracheophyta</taxon>
        <taxon>Spermatophyta</taxon>
        <taxon>Magnoliopsida</taxon>
        <taxon>eudicotyledons</taxon>
        <taxon>Gunneridae</taxon>
        <taxon>Pentapetalae</taxon>
        <taxon>rosids</taxon>
        <taxon>fabids</taxon>
        <taxon>Fagales</taxon>
        <taxon>Betulaceae</taxon>
        <taxon>Carpinus</taxon>
    </lineage>
</organism>
<dbReference type="GO" id="GO:0003677">
    <property type="term" value="F:DNA binding"/>
    <property type="evidence" value="ECO:0007669"/>
    <property type="project" value="InterPro"/>
</dbReference>
<dbReference type="Gene3D" id="3.40.50.300">
    <property type="entry name" value="P-loop containing nucleotide triphosphate hydrolases"/>
    <property type="match status" value="1"/>
</dbReference>
<dbReference type="OrthoDB" id="761538at2759"/>
<feature type="compositionally biased region" description="Polar residues" evidence="1">
    <location>
        <begin position="349"/>
        <end position="365"/>
    </location>
</feature>
<dbReference type="GO" id="GO:0006261">
    <property type="term" value="P:DNA-templated DNA replication"/>
    <property type="evidence" value="ECO:0007669"/>
    <property type="project" value="TreeGrafter"/>
</dbReference>
<dbReference type="SUPFAM" id="SSF52540">
    <property type="entry name" value="P-loop containing nucleoside triphosphate hydrolases"/>
    <property type="match status" value="1"/>
</dbReference>
<dbReference type="PANTHER" id="PTHR11669">
    <property type="entry name" value="REPLICATION FACTOR C / DNA POLYMERASE III GAMMA-TAU SUBUNIT"/>
    <property type="match status" value="1"/>
</dbReference>
<dbReference type="EMBL" id="CM017321">
    <property type="protein sequence ID" value="KAE7999958.1"/>
    <property type="molecule type" value="Genomic_DNA"/>
</dbReference>
<evidence type="ECO:0000313" key="2">
    <source>
        <dbReference type="EMBL" id="KAE7999958.1"/>
    </source>
</evidence>
<feature type="region of interest" description="Disordered" evidence="1">
    <location>
        <begin position="79"/>
        <end position="226"/>
    </location>
</feature>
<dbReference type="Pfam" id="PF22534">
    <property type="entry name" value="RFC_C"/>
    <property type="match status" value="1"/>
</dbReference>
<gene>
    <name evidence="2" type="ORF">FH972_004333</name>
</gene>
<feature type="compositionally biased region" description="Basic and acidic residues" evidence="1">
    <location>
        <begin position="139"/>
        <end position="149"/>
    </location>
</feature>
<accession>A0A5N6QKR9</accession>
<dbReference type="GO" id="GO:0005663">
    <property type="term" value="C:DNA replication factor C complex"/>
    <property type="evidence" value="ECO:0007669"/>
    <property type="project" value="TreeGrafter"/>
</dbReference>
<reference evidence="2 3" key="1">
    <citation type="submission" date="2019-06" db="EMBL/GenBank/DDBJ databases">
        <title>A chromosomal-level reference genome of Carpinus fangiana (Coryloideae, Betulaceae).</title>
        <authorList>
            <person name="Yang X."/>
            <person name="Wang Z."/>
            <person name="Zhang L."/>
            <person name="Hao G."/>
            <person name="Liu J."/>
            <person name="Yang Y."/>
        </authorList>
    </citation>
    <scope>NUCLEOTIDE SEQUENCE [LARGE SCALE GENOMIC DNA]</scope>
    <source>
        <strain evidence="2">Cfa_2016G</strain>
        <tissue evidence="2">Leaf</tissue>
    </source>
</reference>
<dbReference type="Gene3D" id="1.20.272.10">
    <property type="match status" value="1"/>
</dbReference>
<evidence type="ECO:0000313" key="3">
    <source>
        <dbReference type="Proteomes" id="UP000327013"/>
    </source>
</evidence>
<dbReference type="InterPro" id="IPR008921">
    <property type="entry name" value="DNA_pol3_clamp-load_cplx_C"/>
</dbReference>
<feature type="region of interest" description="Disordered" evidence="1">
    <location>
        <begin position="312"/>
        <end position="370"/>
    </location>
</feature>
<dbReference type="AlphaFoldDB" id="A0A5N6QKR9"/>
<feature type="region of interest" description="Disordered" evidence="1">
    <location>
        <begin position="1"/>
        <end position="51"/>
    </location>
</feature>
<feature type="compositionally biased region" description="Basic and acidic residues" evidence="1">
    <location>
        <begin position="33"/>
        <end position="46"/>
    </location>
</feature>
<dbReference type="Proteomes" id="UP000327013">
    <property type="component" value="Chromosome 1"/>
</dbReference>
<sequence length="688" mass="77968">MEKSQRYSRATQPSTSALLKPSWSGYEPSDTENDWHESPWHERNDKNGALGKNVMLRNTSPMRISRRHSSRFEYEVASFANGSEACPAPRRHRSTKSPYKPTRDDGKALSPLPGFEFRRNISPLSRAEDQRHRSPYKSGVEERNLDKNDFVSSSRKQNRRTPTREGTGAHPQLLEVNRVSEKTNHRRRSATAPRLRVNDEDPKKDYGHTLQREERNPSPLSKATSIGELSEMIAKAKLSSDHKGNTLIIDSIGSISPGDIFFSRDHKALALQKKVLPKNNGFERQLISPKPNILLSPRGSITRLRLRATDNFDHNAPETSSRNGLSQTTMTSTSAMSGKNSGKLSNKSTQMSDTSGRTSGSMQKFTDNRRKSQTDAWFACIRKGSCTKSKSPERRAVDEASFIEKAFVVETLAQFWVDKHQPGLLKGFTCHKQEAQLLQQIVSHGPCPNILFKGPSGSGKRALTMALLREIYGEACWSERRPMQVVVPLACSPHHAELNLNLEVNAKYALMGLVKDISSKYAITPEVSNVNFKPDYKVIVLYEVDKAAENLQHLIKWIMDCYTDACKLILCCEDDVEILESVTNRCKVIKVDAPVTHEFDPSPARLYLIRGKLQKLLLDFVHPNLILQKLVEQFLKRVEGSTKRELYYWHAYYSKKLPTGTTALLKLEEFVAKFMSIYRKSSNNRQYV</sequence>
<name>A0A5N6QKR9_9ROSI</name>
<protein>
    <recommendedName>
        <fullName evidence="4">Replication factor C C-terminal domain-containing protein</fullName>
    </recommendedName>
</protein>
<feature type="compositionally biased region" description="Low complexity" evidence="1">
    <location>
        <begin position="326"/>
        <end position="348"/>
    </location>
</feature>
<dbReference type="GO" id="GO:0006281">
    <property type="term" value="P:DNA repair"/>
    <property type="evidence" value="ECO:0007669"/>
    <property type="project" value="TreeGrafter"/>
</dbReference>
<evidence type="ECO:0000256" key="1">
    <source>
        <dbReference type="SAM" id="MobiDB-lite"/>
    </source>
</evidence>
<dbReference type="GO" id="GO:0003689">
    <property type="term" value="F:DNA clamp loader activity"/>
    <property type="evidence" value="ECO:0007669"/>
    <property type="project" value="TreeGrafter"/>
</dbReference>
<feature type="compositionally biased region" description="Polar residues" evidence="1">
    <location>
        <begin position="7"/>
        <end position="17"/>
    </location>
</feature>
<keyword evidence="3" id="KW-1185">Reference proteome</keyword>
<dbReference type="PANTHER" id="PTHR11669:SF25">
    <property type="entry name" value="OS02G0704966 PROTEIN"/>
    <property type="match status" value="1"/>
</dbReference>
<dbReference type="InterPro" id="IPR050238">
    <property type="entry name" value="DNA_Rep/Repair_Clamp_Loader"/>
</dbReference>